<evidence type="ECO:0000313" key="1">
    <source>
        <dbReference type="EMBL" id="KAF7841640.1"/>
    </source>
</evidence>
<protein>
    <submittedName>
        <fullName evidence="1">Uncharacterized protein</fullName>
    </submittedName>
</protein>
<keyword evidence="2" id="KW-1185">Reference proteome</keyword>
<organism evidence="1 2">
    <name type="scientific">Senna tora</name>
    <dbReference type="NCBI Taxonomy" id="362788"/>
    <lineage>
        <taxon>Eukaryota</taxon>
        <taxon>Viridiplantae</taxon>
        <taxon>Streptophyta</taxon>
        <taxon>Embryophyta</taxon>
        <taxon>Tracheophyta</taxon>
        <taxon>Spermatophyta</taxon>
        <taxon>Magnoliopsida</taxon>
        <taxon>eudicotyledons</taxon>
        <taxon>Gunneridae</taxon>
        <taxon>Pentapetalae</taxon>
        <taxon>rosids</taxon>
        <taxon>fabids</taxon>
        <taxon>Fabales</taxon>
        <taxon>Fabaceae</taxon>
        <taxon>Caesalpinioideae</taxon>
        <taxon>Cassia clade</taxon>
        <taxon>Senna</taxon>
    </lineage>
</organism>
<dbReference type="EMBL" id="JAAIUW010000002">
    <property type="protein sequence ID" value="KAF7841640.1"/>
    <property type="molecule type" value="Genomic_DNA"/>
</dbReference>
<proteinExistence type="predicted"/>
<evidence type="ECO:0000313" key="2">
    <source>
        <dbReference type="Proteomes" id="UP000634136"/>
    </source>
</evidence>
<dbReference type="Proteomes" id="UP000634136">
    <property type="component" value="Unassembled WGS sequence"/>
</dbReference>
<comment type="caution">
    <text evidence="1">The sequence shown here is derived from an EMBL/GenBank/DDBJ whole genome shotgun (WGS) entry which is preliminary data.</text>
</comment>
<dbReference type="AlphaFoldDB" id="A0A834XBM6"/>
<name>A0A834XBM6_9FABA</name>
<sequence length="49" mass="5317">MKLRKSMLFRITASCPNIGFGDSSLISQSRELGLKQFAGNGGAKTKKSR</sequence>
<gene>
    <name evidence="1" type="ORF">G2W53_003938</name>
</gene>
<accession>A0A834XBM6</accession>
<reference evidence="1" key="1">
    <citation type="submission" date="2020-09" db="EMBL/GenBank/DDBJ databases">
        <title>Genome-Enabled Discovery of Anthraquinone Biosynthesis in Senna tora.</title>
        <authorList>
            <person name="Kang S.-H."/>
            <person name="Pandey R.P."/>
            <person name="Lee C.-M."/>
            <person name="Sim J.-S."/>
            <person name="Jeong J.-T."/>
            <person name="Choi B.-S."/>
            <person name="Jung M."/>
            <person name="Ginzburg D."/>
            <person name="Zhao K."/>
            <person name="Won S.Y."/>
            <person name="Oh T.-J."/>
            <person name="Yu Y."/>
            <person name="Kim N.-H."/>
            <person name="Lee O.R."/>
            <person name="Lee T.-H."/>
            <person name="Bashyal P."/>
            <person name="Kim T.-S."/>
            <person name="Lee W.-H."/>
            <person name="Kawkins C."/>
            <person name="Kim C.-K."/>
            <person name="Kim J.S."/>
            <person name="Ahn B.O."/>
            <person name="Rhee S.Y."/>
            <person name="Sohng J.K."/>
        </authorList>
    </citation>
    <scope>NUCLEOTIDE SEQUENCE</scope>
    <source>
        <tissue evidence="1">Leaf</tissue>
    </source>
</reference>